<proteinExistence type="predicted"/>
<comment type="caution">
    <text evidence="1">The sequence shown here is derived from an EMBL/GenBank/DDBJ whole genome shotgun (WGS) entry which is preliminary data.</text>
</comment>
<name>A0ACB8SBF8_9AGAM</name>
<accession>A0ACB8SBF8</accession>
<dbReference type="EMBL" id="MU275841">
    <property type="protein sequence ID" value="KAI0053260.1"/>
    <property type="molecule type" value="Genomic_DNA"/>
</dbReference>
<protein>
    <submittedName>
        <fullName evidence="1">Uncharacterized protein</fullName>
    </submittedName>
</protein>
<reference evidence="1" key="2">
    <citation type="journal article" date="2022" name="New Phytol.">
        <title>Evolutionary transition to the ectomycorrhizal habit in the genomes of a hyperdiverse lineage of mushroom-forming fungi.</title>
        <authorList>
            <person name="Looney B."/>
            <person name="Miyauchi S."/>
            <person name="Morin E."/>
            <person name="Drula E."/>
            <person name="Courty P.E."/>
            <person name="Kohler A."/>
            <person name="Kuo A."/>
            <person name="LaButti K."/>
            <person name="Pangilinan J."/>
            <person name="Lipzen A."/>
            <person name="Riley R."/>
            <person name="Andreopoulos W."/>
            <person name="He G."/>
            <person name="Johnson J."/>
            <person name="Nolan M."/>
            <person name="Tritt A."/>
            <person name="Barry K.W."/>
            <person name="Grigoriev I.V."/>
            <person name="Nagy L.G."/>
            <person name="Hibbett D."/>
            <person name="Henrissat B."/>
            <person name="Matheny P.B."/>
            <person name="Labbe J."/>
            <person name="Martin F.M."/>
        </authorList>
    </citation>
    <scope>NUCLEOTIDE SEQUENCE</scope>
    <source>
        <strain evidence="1">FP105234-sp</strain>
    </source>
</reference>
<reference evidence="1" key="1">
    <citation type="submission" date="2021-02" db="EMBL/GenBank/DDBJ databases">
        <authorList>
            <consortium name="DOE Joint Genome Institute"/>
            <person name="Ahrendt S."/>
            <person name="Looney B.P."/>
            <person name="Miyauchi S."/>
            <person name="Morin E."/>
            <person name="Drula E."/>
            <person name="Courty P.E."/>
            <person name="Chicoki N."/>
            <person name="Fauchery L."/>
            <person name="Kohler A."/>
            <person name="Kuo A."/>
            <person name="Labutti K."/>
            <person name="Pangilinan J."/>
            <person name="Lipzen A."/>
            <person name="Riley R."/>
            <person name="Andreopoulos W."/>
            <person name="He G."/>
            <person name="Johnson J."/>
            <person name="Barry K.W."/>
            <person name="Grigoriev I.V."/>
            <person name="Nagy L."/>
            <person name="Hibbett D."/>
            <person name="Henrissat B."/>
            <person name="Matheny P.B."/>
            <person name="Labbe J."/>
            <person name="Martin F."/>
        </authorList>
    </citation>
    <scope>NUCLEOTIDE SEQUENCE</scope>
    <source>
        <strain evidence="1">FP105234-sp</strain>
    </source>
</reference>
<evidence type="ECO:0000313" key="2">
    <source>
        <dbReference type="Proteomes" id="UP000814033"/>
    </source>
</evidence>
<organism evidence="1 2">
    <name type="scientific">Auriscalpium vulgare</name>
    <dbReference type="NCBI Taxonomy" id="40419"/>
    <lineage>
        <taxon>Eukaryota</taxon>
        <taxon>Fungi</taxon>
        <taxon>Dikarya</taxon>
        <taxon>Basidiomycota</taxon>
        <taxon>Agaricomycotina</taxon>
        <taxon>Agaricomycetes</taxon>
        <taxon>Russulales</taxon>
        <taxon>Auriscalpiaceae</taxon>
        <taxon>Auriscalpium</taxon>
    </lineage>
</organism>
<gene>
    <name evidence="1" type="ORF">FA95DRAFT_1601280</name>
</gene>
<keyword evidence="2" id="KW-1185">Reference proteome</keyword>
<dbReference type="Proteomes" id="UP000814033">
    <property type="component" value="Unassembled WGS sequence"/>
</dbReference>
<evidence type="ECO:0000313" key="1">
    <source>
        <dbReference type="EMBL" id="KAI0053260.1"/>
    </source>
</evidence>
<sequence length="420" mass="43577">MASQFLRFLRPRPRSLLLILVLLALQLSASYLVYHRPPSSHHAPAPLNTHTLLAAVDAALEHALQRALAHARSSAAPASAAAAWAHAPRAPRNASAARARDALCAHLQGQTLHLAGPRGTTYALHARLLALLSPAGAPAVCPGPATCPLHALCHAPAAPRPLLPADIAGTRTALLRYVPADTLALPPTPVRFPTPVVDPRTGVRAVDRAWARGAARAALAVLGRAPLPAPAWSYAPGARLAWADALHGAGDADAHALAPLFAGVPDVPAGDGAGPSARAVRAALHTTVRVFVPEVLATLGALRDGVLVRGRQPVPVVWHGSWYLPLGAGGDLGRLLQRADAAQDPWNAYYNAQVYMHDRLLAGLLPEYGIRYIPLSGAANASYEGAGRGEGENADALGKSFLDGLADALDAWPSPAAPVA</sequence>